<proteinExistence type="inferred from homology"/>
<comment type="similarity">
    <text evidence="8">Belongs to the REI1 family.</text>
</comment>
<feature type="compositionally biased region" description="Polar residues" evidence="9">
    <location>
        <begin position="117"/>
        <end position="128"/>
    </location>
</feature>
<evidence type="ECO:0000256" key="4">
    <source>
        <dbReference type="ARBA" id="ARBA00022723"/>
    </source>
</evidence>
<evidence type="ECO:0000256" key="1">
    <source>
        <dbReference type="ARBA" id="ARBA00004496"/>
    </source>
</evidence>
<evidence type="ECO:0000256" key="9">
    <source>
        <dbReference type="SAM" id="MobiDB-lite"/>
    </source>
</evidence>
<gene>
    <name evidence="11" type="ORF">WR25_20092</name>
</gene>
<evidence type="ECO:0000256" key="7">
    <source>
        <dbReference type="ARBA" id="ARBA00022833"/>
    </source>
</evidence>
<sequence>MSLDPSTGYTCVACHLVFTTSQIQKEHYKTEWHRYNLKRQAAELSPITQEQFELKVKAMKNEKEEQEKSAEVTFYCGICKKQMKTQNAYNDHIGSKKHKEIELRGKKGPKQPRKKISSQPTPVSSEAQSVDVEMQDDNDSEDGNDDDSSSGWMTDHGTDDEDEAMELDESQALSVTSCLFCPQTKPSKEESLEHMRYQHGFTIPDKQYLEDEDGLLKYLGLKVGAGRCCIFCPDKRSRFASLDACQKHMRDKAHCKLRRDLESMIELEEFYDYSPMYENENEASTKVLYDDGWSLTLPSGAKIGHRALLRYYKQYLRPKPESELNEPSKRLRIQNEKTNGFYRALTWTGAEGKNARQAAKDIRFIERYKRRFDLRVGCRSNKLFKTGGRIQFDGKVFVQDVAHEDDYNQFKTAEVKKDEGCYFINNQTAKNNEFQSYKCVCKRELCNNIGLVTSLKRANPQANIGPYFESSQADDNSDPVMSEENVVPKLEVTTKDGFKPLIMIDPNLSILKSLPRSFIKWRNYGKDQMIGVMLNSIWKRSSAADNEYKNQIRNNTLGRILNDCHNSFWPNAPNDINCVIHREIMSVRKDYHGTGIGLKLVFSGLTRNKLQKFEIDGLVTEASSIASQTNLIKSGFTPIKKFLISDYKDENGNPAYVPDDGTTCIILMFMSRDDTLKRI</sequence>
<feature type="compositionally biased region" description="Acidic residues" evidence="9">
    <location>
        <begin position="133"/>
        <end position="148"/>
    </location>
</feature>
<evidence type="ECO:0000256" key="8">
    <source>
        <dbReference type="ARBA" id="ARBA00034126"/>
    </source>
</evidence>
<dbReference type="InterPro" id="IPR013087">
    <property type="entry name" value="Znf_C2H2_type"/>
</dbReference>
<keyword evidence="5" id="KW-0677">Repeat</keyword>
<dbReference type="SUPFAM" id="SSF57667">
    <property type="entry name" value="beta-beta-alpha zinc fingers"/>
    <property type="match status" value="3"/>
</dbReference>
<keyword evidence="7" id="KW-0862">Zinc</keyword>
<dbReference type="STRING" id="2018661.A0A2A2L208"/>
<evidence type="ECO:0000256" key="6">
    <source>
        <dbReference type="ARBA" id="ARBA00022771"/>
    </source>
</evidence>
<dbReference type="AlphaFoldDB" id="A0A2A2L208"/>
<dbReference type="Proteomes" id="UP000218231">
    <property type="component" value="Unassembled WGS sequence"/>
</dbReference>
<dbReference type="SMART" id="SM00451">
    <property type="entry name" value="ZnF_U1"/>
    <property type="match status" value="2"/>
</dbReference>
<dbReference type="SMART" id="SM00355">
    <property type="entry name" value="ZnF_C2H2"/>
    <property type="match status" value="4"/>
</dbReference>
<dbReference type="GO" id="GO:0008270">
    <property type="term" value="F:zinc ion binding"/>
    <property type="evidence" value="ECO:0007669"/>
    <property type="project" value="UniProtKB-KW"/>
</dbReference>
<dbReference type="PROSITE" id="PS00028">
    <property type="entry name" value="ZINC_FINGER_C2H2_1"/>
    <property type="match status" value="1"/>
</dbReference>
<accession>A0A2A2L208</accession>
<reference evidence="11 12" key="1">
    <citation type="journal article" date="2017" name="Curr. Biol.">
        <title>Genome architecture and evolution of a unichromosomal asexual nematode.</title>
        <authorList>
            <person name="Fradin H."/>
            <person name="Zegar C."/>
            <person name="Gutwein M."/>
            <person name="Lucas J."/>
            <person name="Kovtun M."/>
            <person name="Corcoran D."/>
            <person name="Baugh L.R."/>
            <person name="Kiontke K."/>
            <person name="Gunsalus K."/>
            <person name="Fitch D.H."/>
            <person name="Piano F."/>
        </authorList>
    </citation>
    <scope>NUCLEOTIDE SEQUENCE [LARGE SCALE GENOMIC DNA]</scope>
    <source>
        <strain evidence="11">PF1309</strain>
    </source>
</reference>
<dbReference type="InterPro" id="IPR036236">
    <property type="entry name" value="Znf_C2H2_sf"/>
</dbReference>
<dbReference type="PANTHER" id="PTHR13182">
    <property type="entry name" value="ZINC FINGER PROTEIN 622"/>
    <property type="match status" value="1"/>
</dbReference>
<evidence type="ECO:0000256" key="2">
    <source>
        <dbReference type="ARBA" id="ARBA00022490"/>
    </source>
</evidence>
<dbReference type="InterPro" id="IPR040025">
    <property type="entry name" value="Znf622/Rei1/Reh1"/>
</dbReference>
<dbReference type="GO" id="GO:0042273">
    <property type="term" value="P:ribosomal large subunit biogenesis"/>
    <property type="evidence" value="ECO:0007669"/>
    <property type="project" value="TreeGrafter"/>
</dbReference>
<dbReference type="GO" id="GO:0030687">
    <property type="term" value="C:preribosome, large subunit precursor"/>
    <property type="evidence" value="ECO:0007669"/>
    <property type="project" value="TreeGrafter"/>
</dbReference>
<evidence type="ECO:0000313" key="12">
    <source>
        <dbReference type="Proteomes" id="UP000218231"/>
    </source>
</evidence>
<evidence type="ECO:0000256" key="5">
    <source>
        <dbReference type="ARBA" id="ARBA00022737"/>
    </source>
</evidence>
<keyword evidence="6" id="KW-0863">Zinc-finger</keyword>
<feature type="domain" description="C2H2-type" evidence="10">
    <location>
        <begin position="11"/>
        <end position="33"/>
    </location>
</feature>
<comment type="subcellular location">
    <subcellularLocation>
        <location evidence="1">Cytoplasm</location>
    </subcellularLocation>
</comment>
<dbReference type="GO" id="GO:0005737">
    <property type="term" value="C:cytoplasm"/>
    <property type="evidence" value="ECO:0007669"/>
    <property type="project" value="UniProtKB-SubCell"/>
</dbReference>
<dbReference type="InterPro" id="IPR041661">
    <property type="entry name" value="ZN622/Rei1/Reh1_Znf-C2H2"/>
</dbReference>
<dbReference type="EMBL" id="LIAE01007302">
    <property type="protein sequence ID" value="PAV80214.1"/>
    <property type="molecule type" value="Genomic_DNA"/>
</dbReference>
<dbReference type="Gene3D" id="3.40.630.30">
    <property type="match status" value="1"/>
</dbReference>
<protein>
    <recommendedName>
        <fullName evidence="10">C2H2-type domain-containing protein</fullName>
    </recommendedName>
</protein>
<feature type="compositionally biased region" description="Basic residues" evidence="9">
    <location>
        <begin position="106"/>
        <end position="116"/>
    </location>
</feature>
<evidence type="ECO:0000259" key="10">
    <source>
        <dbReference type="PROSITE" id="PS00028"/>
    </source>
</evidence>
<name>A0A2A2L208_9BILA</name>
<dbReference type="Pfam" id="PF12171">
    <property type="entry name" value="zf-C2H2_jaz"/>
    <property type="match status" value="1"/>
</dbReference>
<dbReference type="InterPro" id="IPR003604">
    <property type="entry name" value="Matrin/U1-like-C_Znf_C2H2"/>
</dbReference>
<dbReference type="OrthoDB" id="19329at2759"/>
<organism evidence="11 12">
    <name type="scientific">Diploscapter pachys</name>
    <dbReference type="NCBI Taxonomy" id="2018661"/>
    <lineage>
        <taxon>Eukaryota</taxon>
        <taxon>Metazoa</taxon>
        <taxon>Ecdysozoa</taxon>
        <taxon>Nematoda</taxon>
        <taxon>Chromadorea</taxon>
        <taxon>Rhabditida</taxon>
        <taxon>Rhabditina</taxon>
        <taxon>Rhabditomorpha</taxon>
        <taxon>Rhabditoidea</taxon>
        <taxon>Rhabditidae</taxon>
        <taxon>Diploscapter</taxon>
    </lineage>
</organism>
<dbReference type="Pfam" id="PF12756">
    <property type="entry name" value="zf-C2H2_2"/>
    <property type="match status" value="1"/>
</dbReference>
<comment type="caution">
    <text evidence="11">The sequence shown here is derived from an EMBL/GenBank/DDBJ whole genome shotgun (WGS) entry which is preliminary data.</text>
</comment>
<keyword evidence="12" id="KW-1185">Reference proteome</keyword>
<keyword evidence="2" id="KW-0963">Cytoplasm</keyword>
<evidence type="ECO:0000256" key="3">
    <source>
        <dbReference type="ARBA" id="ARBA00022517"/>
    </source>
</evidence>
<keyword evidence="4" id="KW-0479">Metal-binding</keyword>
<dbReference type="Gene3D" id="3.30.160.60">
    <property type="entry name" value="Classic Zinc Finger"/>
    <property type="match status" value="1"/>
</dbReference>
<keyword evidence="3" id="KW-0690">Ribosome biogenesis</keyword>
<dbReference type="PANTHER" id="PTHR13182:SF8">
    <property type="entry name" value="CYTOPLASMIC 60S SUBUNIT BIOGENESIS FACTOR ZNF622"/>
    <property type="match status" value="1"/>
</dbReference>
<evidence type="ECO:0000313" key="11">
    <source>
        <dbReference type="EMBL" id="PAV80214.1"/>
    </source>
</evidence>
<feature type="region of interest" description="Disordered" evidence="9">
    <location>
        <begin position="90"/>
        <end position="163"/>
    </location>
</feature>
<dbReference type="InterPro" id="IPR022755">
    <property type="entry name" value="Znf_C2H2_jaz"/>
</dbReference>
<dbReference type="GO" id="GO:0003676">
    <property type="term" value="F:nucleic acid binding"/>
    <property type="evidence" value="ECO:0007669"/>
    <property type="project" value="InterPro"/>
</dbReference>